<dbReference type="InterPro" id="IPR017850">
    <property type="entry name" value="Alkaline_phosphatase_core_sf"/>
</dbReference>
<dbReference type="SUPFAM" id="SSF53649">
    <property type="entry name" value="Alkaline phosphatase-like"/>
    <property type="match status" value="1"/>
</dbReference>
<dbReference type="InterPro" id="IPR000917">
    <property type="entry name" value="Sulfatase_N"/>
</dbReference>
<dbReference type="Pfam" id="PF00884">
    <property type="entry name" value="Sulfatase"/>
    <property type="match status" value="1"/>
</dbReference>
<keyword evidence="6" id="KW-1185">Reference proteome</keyword>
<keyword evidence="3" id="KW-0732">Signal</keyword>
<dbReference type="PANTHER" id="PTHR45953">
    <property type="entry name" value="IDURONATE 2-SULFATASE"/>
    <property type="match status" value="1"/>
</dbReference>
<proteinExistence type="predicted"/>
<feature type="signal peptide" evidence="3">
    <location>
        <begin position="1"/>
        <end position="30"/>
    </location>
</feature>
<keyword evidence="2" id="KW-0378">Hydrolase</keyword>
<evidence type="ECO:0000256" key="1">
    <source>
        <dbReference type="ARBA" id="ARBA00022723"/>
    </source>
</evidence>
<reference evidence="5 6" key="1">
    <citation type="submission" date="2018-11" db="EMBL/GenBank/DDBJ databases">
        <title>Arenibacter aquaticus sp.nov., a marine bacterium isolated from surface seawater in the South China Sea.</title>
        <authorList>
            <person name="Guo J."/>
            <person name="Sun J."/>
        </authorList>
    </citation>
    <scope>NUCLEOTIDE SEQUENCE [LARGE SCALE GENOMIC DNA]</scope>
    <source>
        <strain evidence="5 6">GUO666</strain>
    </source>
</reference>
<feature type="domain" description="Sulfatase N-terminal" evidence="4">
    <location>
        <begin position="34"/>
        <end position="386"/>
    </location>
</feature>
<dbReference type="PANTHER" id="PTHR45953:SF1">
    <property type="entry name" value="IDURONATE 2-SULFATASE"/>
    <property type="match status" value="1"/>
</dbReference>
<name>A0A430K8T5_9FLAO</name>
<organism evidence="5 6">
    <name type="scientific">Arenibacter aquaticus</name>
    <dbReference type="NCBI Taxonomy" id="2489054"/>
    <lineage>
        <taxon>Bacteria</taxon>
        <taxon>Pseudomonadati</taxon>
        <taxon>Bacteroidota</taxon>
        <taxon>Flavobacteriia</taxon>
        <taxon>Flavobacteriales</taxon>
        <taxon>Flavobacteriaceae</taxon>
        <taxon>Arenibacter</taxon>
    </lineage>
</organism>
<keyword evidence="1" id="KW-0479">Metal-binding</keyword>
<dbReference type="EMBL" id="RQPJ01000001">
    <property type="protein sequence ID" value="RTE55470.1"/>
    <property type="molecule type" value="Genomic_DNA"/>
</dbReference>
<comment type="caution">
    <text evidence="5">The sequence shown here is derived from an EMBL/GenBank/DDBJ whole genome shotgun (WGS) entry which is preliminary data.</text>
</comment>
<dbReference type="GO" id="GO:0046872">
    <property type="term" value="F:metal ion binding"/>
    <property type="evidence" value="ECO:0007669"/>
    <property type="project" value="UniProtKB-KW"/>
</dbReference>
<dbReference type="AlphaFoldDB" id="A0A430K8T5"/>
<protein>
    <submittedName>
        <fullName evidence="5">DUF4976 domain-containing protein</fullName>
    </submittedName>
</protein>
<accession>A0A430K8T5</accession>
<dbReference type="GO" id="GO:0008484">
    <property type="term" value="F:sulfuric ester hydrolase activity"/>
    <property type="evidence" value="ECO:0007669"/>
    <property type="project" value="TreeGrafter"/>
</dbReference>
<evidence type="ECO:0000313" key="6">
    <source>
        <dbReference type="Proteomes" id="UP000267585"/>
    </source>
</evidence>
<evidence type="ECO:0000256" key="3">
    <source>
        <dbReference type="SAM" id="SignalP"/>
    </source>
</evidence>
<sequence length="515" mass="58456">MFYKIKFCRKLTLLISVVSLLYCGLSSLFAQDKPNVLFICTDEQHPAISGFRGNPVIKTPNLDALAAKGAHFTRTYVASPVCAPSRAAYMFGKYVNQIESWYNAKAWPTDEVTWATKLTESGYHTAHYGKMDSPGLYDKLGFTEEWHSAKRPERKTIGPDARFLPDRPRLAKGHLRVNTFDIKDYKADPYTRGSHKFGQYAVDRPTINHALRFLENRENDKKPWMLHVGLLMPHWPMTLPQKYYDMYADVEIPMPHDAKFPNKDIHPALQHFQKWDGLDVPPDEEKFKNALRAYYGMITCLDDMVGELIAKLKKDGTYDNTFIIFTSDHGDNLGEHGLMGDKHTPMEGSVAVPLIITGPGVQPGLKVDAPVTLVDMYPTIMDMVGISHNDSQLSGVSLLPVLEGKEAAPDRDIFSEWHGVGFPGAWYMLANKKYKYIYYERNRPSLFDMEEDPKELNDLALNPSYAEKLKEFKAKLHTMIDPIKVAQLARKDQGLITEDGKELIFGEAEVPDTKE</sequence>
<dbReference type="Proteomes" id="UP000267585">
    <property type="component" value="Unassembled WGS sequence"/>
</dbReference>
<evidence type="ECO:0000259" key="4">
    <source>
        <dbReference type="Pfam" id="PF00884"/>
    </source>
</evidence>
<gene>
    <name evidence="5" type="ORF">EHW67_02585</name>
</gene>
<feature type="chain" id="PRO_5019328133" evidence="3">
    <location>
        <begin position="31"/>
        <end position="515"/>
    </location>
</feature>
<evidence type="ECO:0000313" key="5">
    <source>
        <dbReference type="EMBL" id="RTE55470.1"/>
    </source>
</evidence>
<evidence type="ECO:0000256" key="2">
    <source>
        <dbReference type="ARBA" id="ARBA00022801"/>
    </source>
</evidence>
<dbReference type="GO" id="GO:0005737">
    <property type="term" value="C:cytoplasm"/>
    <property type="evidence" value="ECO:0007669"/>
    <property type="project" value="TreeGrafter"/>
</dbReference>
<dbReference type="Gene3D" id="3.40.720.10">
    <property type="entry name" value="Alkaline Phosphatase, subunit A"/>
    <property type="match status" value="1"/>
</dbReference>